<dbReference type="InterPro" id="IPR007060">
    <property type="entry name" value="FtsL/DivIC"/>
</dbReference>
<reference evidence="3" key="1">
    <citation type="submission" date="2019-11" db="EMBL/GenBank/DDBJ databases">
        <authorList>
            <person name="Feng L."/>
        </authorList>
    </citation>
    <scope>NUCLEOTIDE SEQUENCE</scope>
    <source>
        <strain evidence="3">ElentaLFYP107</strain>
    </source>
</reference>
<keyword evidence="3" id="KW-0131">Cell cycle</keyword>
<evidence type="ECO:0000313" key="3">
    <source>
        <dbReference type="EMBL" id="VYU12363.1"/>
    </source>
</evidence>
<gene>
    <name evidence="3" type="primary">ftsL_1</name>
    <name evidence="3" type="ORF">ELLFYP107_00127</name>
</gene>
<dbReference type="GeneID" id="69510040"/>
<dbReference type="OMA" id="NREMESG"/>
<proteinExistence type="predicted"/>
<feature type="compositionally biased region" description="Low complexity" evidence="2">
    <location>
        <begin position="56"/>
        <end position="82"/>
    </location>
</feature>
<keyword evidence="1" id="KW-0175">Coiled coil</keyword>
<organism evidence="3">
    <name type="scientific">Eggerthella lenta</name>
    <name type="common">Eubacterium lentum</name>
    <dbReference type="NCBI Taxonomy" id="84112"/>
    <lineage>
        <taxon>Bacteria</taxon>
        <taxon>Bacillati</taxon>
        <taxon>Actinomycetota</taxon>
        <taxon>Coriobacteriia</taxon>
        <taxon>Eggerthellales</taxon>
        <taxon>Eggerthellaceae</taxon>
        <taxon>Eggerthella</taxon>
    </lineage>
</organism>
<dbReference type="RefSeq" id="WP_015760043.1">
    <property type="nucleotide sequence ID" value="NZ_AP025575.1"/>
</dbReference>
<feature type="coiled-coil region" evidence="1">
    <location>
        <begin position="242"/>
        <end position="276"/>
    </location>
</feature>
<feature type="region of interest" description="Disordered" evidence="2">
    <location>
        <begin position="1"/>
        <end position="199"/>
    </location>
</feature>
<accession>A0A6N3CGI3</accession>
<name>A0A6N3CGI3_EGGLN</name>
<sequence length="339" mass="36736">MATQPYILSFDEAKRDTRARRPSSAAPESRPVIHSVDAIPAFESPFRQAGEGRGSARTAAHARPSGAARRSSAGAGDGSFARISTFDRPAGRHAAPRPASSSSRRASSSYGTGRFSSFDERIEEQPEEEVEERRLTRKEQRKKARAKSKAERAFTKQFGGSKPSDASQSGPRAAVYKGEMGAKHRQAARMQNAESPQASAKRGFSLGSLASLKSSPKFIASAAVAVCLVLSCAFLYPPAQQYYHALRERDQLAAEYAALEERNGALESDVSSLQTDAGIEDRAHEQFGWVKKGEETANVRGLDLDEDEASTFRANITPGSVEAPETWYSPFLDALFGVE</sequence>
<evidence type="ECO:0000256" key="1">
    <source>
        <dbReference type="SAM" id="Coils"/>
    </source>
</evidence>
<feature type="compositionally biased region" description="Low complexity" evidence="2">
    <location>
        <begin position="92"/>
        <end position="109"/>
    </location>
</feature>
<protein>
    <submittedName>
        <fullName evidence="3">Cell division protein FtsL</fullName>
    </submittedName>
</protein>
<dbReference type="GO" id="GO:0051301">
    <property type="term" value="P:cell division"/>
    <property type="evidence" value="ECO:0007669"/>
    <property type="project" value="UniProtKB-KW"/>
</dbReference>
<keyword evidence="3" id="KW-0132">Cell division</keyword>
<dbReference type="Pfam" id="PF04977">
    <property type="entry name" value="DivIC"/>
    <property type="match status" value="1"/>
</dbReference>
<dbReference type="EMBL" id="CACRTT010000012">
    <property type="protein sequence ID" value="VYU12363.1"/>
    <property type="molecule type" value="Genomic_DNA"/>
</dbReference>
<dbReference type="AlphaFoldDB" id="A0A6N3CGI3"/>
<evidence type="ECO:0000256" key="2">
    <source>
        <dbReference type="SAM" id="MobiDB-lite"/>
    </source>
</evidence>